<accession>A0A2V3UE04</accession>
<proteinExistence type="predicted"/>
<dbReference type="EMBL" id="QJJK01000002">
    <property type="protein sequence ID" value="PXW63482.1"/>
    <property type="molecule type" value="Genomic_DNA"/>
</dbReference>
<dbReference type="RefSeq" id="WP_110373620.1">
    <property type="nucleotide sequence ID" value="NZ_JAHBRY010000002.1"/>
</dbReference>
<evidence type="ECO:0000256" key="1">
    <source>
        <dbReference type="SAM" id="Coils"/>
    </source>
</evidence>
<feature type="region of interest" description="Disordered" evidence="2">
    <location>
        <begin position="444"/>
        <end position="463"/>
    </location>
</feature>
<sequence>MADFDDLRAALNTTRSALDGLQGEIAALRARLKRLEDADAAAARHFNPRDEADVAARERRAADKRRLASALADLRAREKAALTDEIRIRTDFADFTDPRRGIANLSDATPILMMPIRLETRFKPARETGAGTDELWLRIYPDDCFITTFDPALTAAEAADARSCWAGIWSAGGHEDEERAAWRAIATTHGAGRAGWIVDQFPDIAAAARPTKPRPQDIILTVVTETPLPAAEATALAPFWQAAWRAQGDATALTAAREALEAALGVERAAAIAAETTPVNFDVTPAAGNDPASLNVAVAFLVFPPVETKESAWASAPKMTLLPDRFVFIGYRGNAAPRIVLGNPVPATLFVGPDPRADATSQIRHDDDGDIVMPDELKWMTDFPQAVENGMGLRIALDPDEARGGFDRVLVVGLRLSADAPEGAAQFAELLRGHACGRTGLAVLPQGTPTNNTETVSSGHARLDDPDAAFDDRKSALFTPDADWLDKRDGEWLADYLGIDAQVFAHVHGAGATDQLAARAMNTALWPATLGYWMESLMSPVFRRRVIEQTRGFFNRYVIAGGAVPALRIGAQPYGILPATAFSRMAWLDARERPLLRGEDPTLAFLRELRRIIAAFETDWRAMGAGLAHVGKAGDPHQILLDIVGLHSGSVEWSQRYAESLKTVFNRLNLLGLGGLMEKINISVRQAAARQILSNLGYAGEETPEIFDKLFSGRHNLLKGGVVDDVPLSETAPIRAYTADGRNYIEWLSAACGTSLNVLYAQDGFLDDTPPKALLYLMLRHALQLGYHDVGIRLYENAALMTPAAAVLARQDSPFLHIQTANTVSESRYQILHNAEVTITGSATQTVSDFITAQLPTLNLALHLRDQRAALERLKTEPTARLERVFADHIDCLSYRPDAWLLGLVTYQLTRMRNIADGEDREPRRGLYLGAYGWLEDLRPENKHLTPVRLDDPALAADFGHPDAPPLMRDDTNQGSIHAPSLNHAVAAAVLRNGYITNAGKPNGETMAVNLSSERVRTALALLEGVRAGQGLGDLLGYQFERGLHDRHGPIEVDKFIYKLRKAFPIRADRMASTRTGEGVPIEAIEARNVIDGLALVNHMKAGGASTYPFGKANLPPATAAEAAAINAEAQALVDAHDAVADLALAEGVYQAVLGNYDRVAATYDAYARGNFPPEPEVVRTPLDGIGLTHRVGLHLDATASPTASPLAGVAMTPRAEAEPALNRWLASVLPPPADVGCVVAFTEAATGAARTREVTLADLGLQPSDSLALIGHDSDQAMREIDDRVLRHVMENFAPRPDKPVTIRYMETQAAPISIFALSPLLRALRQLTTKSRALKPSDLTLMNEATVAQDAAPVIDKTRLDLVETAMAGLHADLTAFQAALDGPLADLDNRRGEILDPIDDHVTALVALLARAALFAIPQAGWGMAYDFKRRSYAAVLAQFSERVARWDAQLAVFDATVTTYGALPVVTSDDERFRLLVQAEQAISARATEVLPLTPAAFLADLTTKRAAFVAKQTALKSLDVTTETGLAGLLAEAAGHLPIDSFDPLPFTLAEREAEIIRFAEDAALLSATIVAEIERRLTLCQNHFDAHDAAATATEAATALEKAAKALLGEDFRIIPTFRLGAAQGSELANALAASQSGDLFAYLTAAPDPATPPVAPLPVETWLAGIARVRDKLRAFEQIATFTGAFGLDEPELTPLQLPFQPDDRWLALEFPPDLALDKDRLLYSAVFAAPFDGTASQCGLLLDEWTETIPGAAATTGIAFHHDRPNTEAPQTMLLVTPSDFRGAWQWDDLVDALNETLDLAKLRAIEPAHIDATPYAPFLPATVMAAQARQLTIAANLVLNNSFNLVRP</sequence>
<protein>
    <submittedName>
        <fullName evidence="3">Uncharacterized protein</fullName>
    </submittedName>
</protein>
<reference evidence="3 4" key="1">
    <citation type="submission" date="2018-05" db="EMBL/GenBank/DDBJ databases">
        <title>Genomic Encyclopedia of Type Strains, Phase IV (KMG-IV): sequencing the most valuable type-strain genomes for metagenomic binning, comparative biology and taxonomic classification.</title>
        <authorList>
            <person name="Goeker M."/>
        </authorList>
    </citation>
    <scope>NUCLEOTIDE SEQUENCE [LARGE SCALE GENOMIC DNA]</scope>
    <source>
        <strain evidence="3 4">DSM 6462</strain>
    </source>
</reference>
<comment type="caution">
    <text evidence="3">The sequence shown here is derived from an EMBL/GenBank/DDBJ whole genome shotgun (WGS) entry which is preliminary data.</text>
</comment>
<evidence type="ECO:0000256" key="2">
    <source>
        <dbReference type="SAM" id="MobiDB-lite"/>
    </source>
</evidence>
<feature type="coiled-coil region" evidence="1">
    <location>
        <begin position="11"/>
        <end position="38"/>
    </location>
</feature>
<feature type="compositionally biased region" description="Polar residues" evidence="2">
    <location>
        <begin position="447"/>
        <end position="458"/>
    </location>
</feature>
<organism evidence="3 4">
    <name type="scientific">Chelatococcus asaccharovorans</name>
    <dbReference type="NCBI Taxonomy" id="28210"/>
    <lineage>
        <taxon>Bacteria</taxon>
        <taxon>Pseudomonadati</taxon>
        <taxon>Pseudomonadota</taxon>
        <taxon>Alphaproteobacteria</taxon>
        <taxon>Hyphomicrobiales</taxon>
        <taxon>Chelatococcaceae</taxon>
        <taxon>Chelatococcus</taxon>
    </lineage>
</organism>
<gene>
    <name evidence="3" type="ORF">C7450_102398</name>
</gene>
<evidence type="ECO:0000313" key="4">
    <source>
        <dbReference type="Proteomes" id="UP000248021"/>
    </source>
</evidence>
<keyword evidence="4" id="KW-1185">Reference proteome</keyword>
<dbReference type="OrthoDB" id="9757728at2"/>
<keyword evidence="1" id="KW-0175">Coiled coil</keyword>
<name>A0A2V3UE04_9HYPH</name>
<dbReference type="Proteomes" id="UP000248021">
    <property type="component" value="Unassembled WGS sequence"/>
</dbReference>
<evidence type="ECO:0000313" key="3">
    <source>
        <dbReference type="EMBL" id="PXW63482.1"/>
    </source>
</evidence>